<dbReference type="Proteomes" id="UP000054217">
    <property type="component" value="Unassembled WGS sequence"/>
</dbReference>
<dbReference type="AlphaFoldDB" id="A0A0C3J4W8"/>
<evidence type="ECO:0000313" key="11">
    <source>
        <dbReference type="Proteomes" id="UP000054217"/>
    </source>
</evidence>
<evidence type="ECO:0000256" key="4">
    <source>
        <dbReference type="ARBA" id="ARBA00022695"/>
    </source>
</evidence>
<feature type="non-terminal residue" evidence="10">
    <location>
        <position position="1"/>
    </location>
</feature>
<evidence type="ECO:0000256" key="3">
    <source>
        <dbReference type="ARBA" id="ARBA00022679"/>
    </source>
</evidence>
<protein>
    <recommendedName>
        <fullName evidence="2">DNA-directed DNA polymerase</fullName>
        <ecNumber evidence="2">2.7.7.7</ecNumber>
    </recommendedName>
</protein>
<dbReference type="InterPro" id="IPR004868">
    <property type="entry name" value="DNA-dir_DNA_pol_B_mt/vir"/>
</dbReference>
<accession>A0A0C3J4W8</accession>
<dbReference type="GO" id="GO:0006260">
    <property type="term" value="P:DNA replication"/>
    <property type="evidence" value="ECO:0007669"/>
    <property type="project" value="UniProtKB-KW"/>
</dbReference>
<evidence type="ECO:0000256" key="7">
    <source>
        <dbReference type="ARBA" id="ARBA00023125"/>
    </source>
</evidence>
<dbReference type="EMBL" id="KN832420">
    <property type="protein sequence ID" value="KIN92741.1"/>
    <property type="molecule type" value="Genomic_DNA"/>
</dbReference>
<gene>
    <name evidence="10" type="ORF">M404DRAFT_57961</name>
</gene>
<evidence type="ECO:0000313" key="10">
    <source>
        <dbReference type="EMBL" id="KIN92741.1"/>
    </source>
</evidence>
<feature type="domain" description="DNA-directed DNA polymerase family B mitochondria/virus" evidence="9">
    <location>
        <begin position="2"/>
        <end position="85"/>
    </location>
</feature>
<keyword evidence="6" id="KW-0239">DNA-directed DNA polymerase</keyword>
<dbReference type="Pfam" id="PF03175">
    <property type="entry name" value="DNA_pol_B_2"/>
    <property type="match status" value="1"/>
</dbReference>
<reference evidence="10 11" key="1">
    <citation type="submission" date="2014-04" db="EMBL/GenBank/DDBJ databases">
        <authorList>
            <consortium name="DOE Joint Genome Institute"/>
            <person name="Kuo A."/>
            <person name="Kohler A."/>
            <person name="Costa M.D."/>
            <person name="Nagy L.G."/>
            <person name="Floudas D."/>
            <person name="Copeland A."/>
            <person name="Barry K.W."/>
            <person name="Cichocki N."/>
            <person name="Veneault-Fourrey C."/>
            <person name="LaButti K."/>
            <person name="Lindquist E.A."/>
            <person name="Lipzen A."/>
            <person name="Lundell T."/>
            <person name="Morin E."/>
            <person name="Murat C."/>
            <person name="Sun H."/>
            <person name="Tunlid A."/>
            <person name="Henrissat B."/>
            <person name="Grigoriev I.V."/>
            <person name="Hibbett D.S."/>
            <person name="Martin F."/>
            <person name="Nordberg H.P."/>
            <person name="Cantor M.N."/>
            <person name="Hua S.X."/>
        </authorList>
    </citation>
    <scope>NUCLEOTIDE SEQUENCE [LARGE SCALE GENOMIC DNA]</scope>
    <source>
        <strain evidence="10 11">Marx 270</strain>
    </source>
</reference>
<dbReference type="InParanoid" id="A0A0C3J4W8"/>
<evidence type="ECO:0000256" key="6">
    <source>
        <dbReference type="ARBA" id="ARBA00022932"/>
    </source>
</evidence>
<keyword evidence="11" id="KW-1185">Reference proteome</keyword>
<dbReference type="SUPFAM" id="SSF56672">
    <property type="entry name" value="DNA/RNA polymerases"/>
    <property type="match status" value="1"/>
</dbReference>
<sequence>NIFGFIDCEVDCPEDIIHPILKIRRDVRSNTVRTFSPVGKFKGWFHSEEVKEAIKIGYKIKIISGYLFKEGDIFSSYIDDLYQIK</sequence>
<keyword evidence="5" id="KW-0235">DNA replication</keyword>
<dbReference type="GO" id="GO:0003887">
    <property type="term" value="F:DNA-directed DNA polymerase activity"/>
    <property type="evidence" value="ECO:0007669"/>
    <property type="project" value="UniProtKB-KW"/>
</dbReference>
<dbReference type="GO" id="GO:0000166">
    <property type="term" value="F:nucleotide binding"/>
    <property type="evidence" value="ECO:0007669"/>
    <property type="project" value="InterPro"/>
</dbReference>
<evidence type="ECO:0000256" key="2">
    <source>
        <dbReference type="ARBA" id="ARBA00012417"/>
    </source>
</evidence>
<comment type="catalytic activity">
    <reaction evidence="8">
        <text>DNA(n) + a 2'-deoxyribonucleoside 5'-triphosphate = DNA(n+1) + diphosphate</text>
        <dbReference type="Rhea" id="RHEA:22508"/>
        <dbReference type="Rhea" id="RHEA-COMP:17339"/>
        <dbReference type="Rhea" id="RHEA-COMP:17340"/>
        <dbReference type="ChEBI" id="CHEBI:33019"/>
        <dbReference type="ChEBI" id="CHEBI:61560"/>
        <dbReference type="ChEBI" id="CHEBI:173112"/>
        <dbReference type="EC" id="2.7.7.7"/>
    </reaction>
</comment>
<dbReference type="GO" id="GO:0003677">
    <property type="term" value="F:DNA binding"/>
    <property type="evidence" value="ECO:0007669"/>
    <property type="project" value="UniProtKB-KW"/>
</dbReference>
<comment type="similarity">
    <text evidence="1">Belongs to the DNA polymerase type-B family.</text>
</comment>
<dbReference type="InterPro" id="IPR043502">
    <property type="entry name" value="DNA/RNA_pol_sf"/>
</dbReference>
<keyword evidence="3" id="KW-0808">Transferase</keyword>
<evidence type="ECO:0000256" key="5">
    <source>
        <dbReference type="ARBA" id="ARBA00022705"/>
    </source>
</evidence>
<proteinExistence type="inferred from homology"/>
<evidence type="ECO:0000259" key="9">
    <source>
        <dbReference type="Pfam" id="PF03175"/>
    </source>
</evidence>
<organism evidence="10 11">
    <name type="scientific">Pisolithus tinctorius Marx 270</name>
    <dbReference type="NCBI Taxonomy" id="870435"/>
    <lineage>
        <taxon>Eukaryota</taxon>
        <taxon>Fungi</taxon>
        <taxon>Dikarya</taxon>
        <taxon>Basidiomycota</taxon>
        <taxon>Agaricomycotina</taxon>
        <taxon>Agaricomycetes</taxon>
        <taxon>Agaricomycetidae</taxon>
        <taxon>Boletales</taxon>
        <taxon>Sclerodermatineae</taxon>
        <taxon>Pisolithaceae</taxon>
        <taxon>Pisolithus</taxon>
    </lineage>
</organism>
<dbReference type="STRING" id="870435.A0A0C3J4W8"/>
<reference evidence="11" key="2">
    <citation type="submission" date="2015-01" db="EMBL/GenBank/DDBJ databases">
        <title>Evolutionary Origins and Diversification of the Mycorrhizal Mutualists.</title>
        <authorList>
            <consortium name="DOE Joint Genome Institute"/>
            <consortium name="Mycorrhizal Genomics Consortium"/>
            <person name="Kohler A."/>
            <person name="Kuo A."/>
            <person name="Nagy L.G."/>
            <person name="Floudas D."/>
            <person name="Copeland A."/>
            <person name="Barry K.W."/>
            <person name="Cichocki N."/>
            <person name="Veneault-Fourrey C."/>
            <person name="LaButti K."/>
            <person name="Lindquist E.A."/>
            <person name="Lipzen A."/>
            <person name="Lundell T."/>
            <person name="Morin E."/>
            <person name="Murat C."/>
            <person name="Riley R."/>
            <person name="Ohm R."/>
            <person name="Sun H."/>
            <person name="Tunlid A."/>
            <person name="Henrissat B."/>
            <person name="Grigoriev I.V."/>
            <person name="Hibbett D.S."/>
            <person name="Martin F."/>
        </authorList>
    </citation>
    <scope>NUCLEOTIDE SEQUENCE [LARGE SCALE GENOMIC DNA]</scope>
    <source>
        <strain evidence="11">Marx 270</strain>
    </source>
</reference>
<dbReference type="HOGENOM" id="CLU_2518743_0_0_1"/>
<keyword evidence="7" id="KW-0238">DNA-binding</keyword>
<keyword evidence="4" id="KW-0548">Nucleotidyltransferase</keyword>
<name>A0A0C3J4W8_PISTI</name>
<evidence type="ECO:0000256" key="8">
    <source>
        <dbReference type="ARBA" id="ARBA00049244"/>
    </source>
</evidence>
<feature type="non-terminal residue" evidence="10">
    <location>
        <position position="85"/>
    </location>
</feature>
<dbReference type="EC" id="2.7.7.7" evidence="2"/>
<evidence type="ECO:0000256" key="1">
    <source>
        <dbReference type="ARBA" id="ARBA00005755"/>
    </source>
</evidence>